<evidence type="ECO:0008006" key="3">
    <source>
        <dbReference type="Google" id="ProtNLM"/>
    </source>
</evidence>
<gene>
    <name evidence="1" type="ORF">CWI80_07405</name>
</gene>
<evidence type="ECO:0000313" key="2">
    <source>
        <dbReference type="Proteomes" id="UP000287022"/>
    </source>
</evidence>
<comment type="caution">
    <text evidence="1">The sequence shown here is derived from an EMBL/GenBank/DDBJ whole genome shotgun (WGS) entry which is preliminary data.</text>
</comment>
<proteinExistence type="predicted"/>
<keyword evidence="2" id="KW-1185">Reference proteome</keyword>
<reference evidence="2" key="1">
    <citation type="journal article" date="2018" name="Front. Microbiol.">
        <title>Genome-Based Analysis Reveals the Taxonomy and Diversity of the Family Idiomarinaceae.</title>
        <authorList>
            <person name="Liu Y."/>
            <person name="Lai Q."/>
            <person name="Shao Z."/>
        </authorList>
    </citation>
    <scope>NUCLEOTIDE SEQUENCE [LARGE SCALE GENOMIC DNA]</scope>
    <source>
        <strain evidence="2">c121</strain>
    </source>
</reference>
<name>A0A432Z3D0_9GAMM</name>
<dbReference type="STRING" id="1122124.GCA_000423165_01667"/>
<dbReference type="AlphaFoldDB" id="A0A432Z3D0"/>
<accession>A0A432Z3D0</accession>
<sequence>MQKFPMLRMRPIMLSLIVMVLLALAWLPTGEYLPGERTEKPQLYVSYQEQHESQFTADVQFDVQQRIESRHEWLLVDEPADYAWTVEISVAEQEQVVLNGQLLTPKNAEGVVEQQKFRIQGPKEVAGALPERFVKVLVDLIEKAESVE</sequence>
<protein>
    <recommendedName>
        <fullName evidence="3">Signaling protein</fullName>
    </recommendedName>
</protein>
<dbReference type="Proteomes" id="UP000287022">
    <property type="component" value="Unassembled WGS sequence"/>
</dbReference>
<evidence type="ECO:0000313" key="1">
    <source>
        <dbReference type="EMBL" id="RUO72381.1"/>
    </source>
</evidence>
<dbReference type="RefSeq" id="WP_026860424.1">
    <property type="nucleotide sequence ID" value="NZ_PIQE01000002.1"/>
</dbReference>
<dbReference type="EMBL" id="PIQE01000002">
    <property type="protein sequence ID" value="RUO72381.1"/>
    <property type="molecule type" value="Genomic_DNA"/>
</dbReference>
<organism evidence="1 2">
    <name type="scientific">Pseudidiomarina sediminum</name>
    <dbReference type="NCBI Taxonomy" id="431675"/>
    <lineage>
        <taxon>Bacteria</taxon>
        <taxon>Pseudomonadati</taxon>
        <taxon>Pseudomonadota</taxon>
        <taxon>Gammaproteobacteria</taxon>
        <taxon>Alteromonadales</taxon>
        <taxon>Idiomarinaceae</taxon>
        <taxon>Pseudidiomarina</taxon>
    </lineage>
</organism>